<proteinExistence type="predicted"/>
<dbReference type="PIRSF" id="PIRSF017292">
    <property type="entry name" value="UCP017292_Znf_CHY"/>
    <property type="match status" value="1"/>
</dbReference>
<evidence type="ECO:0000256" key="3">
    <source>
        <dbReference type="ARBA" id="ARBA00022833"/>
    </source>
</evidence>
<dbReference type="Proteomes" id="UP000318080">
    <property type="component" value="Unassembled WGS sequence"/>
</dbReference>
<organism evidence="5 6">
    <name type="scientific">Corynebacterium phoceense</name>
    <dbReference type="NCBI Taxonomy" id="1686286"/>
    <lineage>
        <taxon>Bacteria</taxon>
        <taxon>Bacillati</taxon>
        <taxon>Actinomycetota</taxon>
        <taxon>Actinomycetes</taxon>
        <taxon>Mycobacteriales</taxon>
        <taxon>Corynebacteriaceae</taxon>
        <taxon>Corynebacterium</taxon>
    </lineage>
</organism>
<keyword evidence="1" id="KW-0479">Metal-binding</keyword>
<keyword evidence="2" id="KW-0863">Zinc-finger</keyword>
<accession>A0A540R446</accession>
<gene>
    <name evidence="5" type="ORF">EJK80_12040</name>
</gene>
<dbReference type="Pfam" id="PF05495">
    <property type="entry name" value="zf-CHY"/>
    <property type="match status" value="1"/>
</dbReference>
<dbReference type="InterPro" id="IPR037274">
    <property type="entry name" value="Znf_CHY_sf"/>
</dbReference>
<dbReference type="AlphaFoldDB" id="A0A540R446"/>
<evidence type="ECO:0000259" key="4">
    <source>
        <dbReference type="PROSITE" id="PS51266"/>
    </source>
</evidence>
<evidence type="ECO:0000256" key="2">
    <source>
        <dbReference type="ARBA" id="ARBA00022771"/>
    </source>
</evidence>
<dbReference type="InterPro" id="IPR008913">
    <property type="entry name" value="Znf_CHY"/>
</dbReference>
<protein>
    <recommendedName>
        <fullName evidence="4">CHY-type domain-containing protein</fullName>
    </recommendedName>
</protein>
<evidence type="ECO:0000313" key="5">
    <source>
        <dbReference type="EMBL" id="TQE42513.1"/>
    </source>
</evidence>
<comment type="caution">
    <text evidence="5">The sequence shown here is derived from an EMBL/GenBank/DDBJ whole genome shotgun (WGS) entry which is preliminary data.</text>
</comment>
<dbReference type="SUPFAM" id="SSF161219">
    <property type="entry name" value="CHY zinc finger-like"/>
    <property type="match status" value="1"/>
</dbReference>
<keyword evidence="6" id="KW-1185">Reference proteome</keyword>
<evidence type="ECO:0000313" key="6">
    <source>
        <dbReference type="Proteomes" id="UP000318080"/>
    </source>
</evidence>
<name>A0A540R446_9CORY</name>
<keyword evidence="3" id="KW-0862">Zinc</keyword>
<dbReference type="RefSeq" id="WP_066513321.1">
    <property type="nucleotide sequence ID" value="NZ_VHIR01000024.1"/>
</dbReference>
<feature type="domain" description="CHY-type" evidence="4">
    <location>
        <begin position="6"/>
        <end position="79"/>
    </location>
</feature>
<evidence type="ECO:0000256" key="1">
    <source>
        <dbReference type="ARBA" id="ARBA00022723"/>
    </source>
</evidence>
<dbReference type="PROSITE" id="PS51266">
    <property type="entry name" value="ZF_CHY"/>
    <property type="match status" value="1"/>
</dbReference>
<reference evidence="5 6" key="1">
    <citation type="submission" date="2019-06" db="EMBL/GenBank/DDBJ databases">
        <title>Draft genome of C. phoceense Strain 272.</title>
        <authorList>
            <person name="Pacheco L.G.C."/>
            <person name="Barberis C.M."/>
            <person name="Almuzara M.N."/>
            <person name="Traglia G.M."/>
            <person name="Santos C.S."/>
            <person name="Rocha D.J.P.G."/>
            <person name="Aguiar E.R.G.R."/>
            <person name="Vay C.A."/>
        </authorList>
    </citation>
    <scope>NUCLEOTIDE SEQUENCE [LARGE SCALE GENOMIC DNA]</scope>
    <source>
        <strain evidence="5 6">272</strain>
    </source>
</reference>
<dbReference type="GO" id="GO:0008270">
    <property type="term" value="F:zinc ion binding"/>
    <property type="evidence" value="ECO:0007669"/>
    <property type="project" value="UniProtKB-KW"/>
</dbReference>
<dbReference type="InterPro" id="IPR016694">
    <property type="entry name" value="UCP017292"/>
</dbReference>
<sequence length="95" mass="10325">MEIVGAIDAEGRCAHWHSALDVVANKCATCDTWFACAWCHPADHAFGQMPLDEPAVMCGVCGHQMTFHEYGTECPSCGAPFNPGCTTHAEMYFQV</sequence>
<dbReference type="EMBL" id="VHIR01000024">
    <property type="protein sequence ID" value="TQE42513.1"/>
    <property type="molecule type" value="Genomic_DNA"/>
</dbReference>